<dbReference type="SUPFAM" id="SSF46785">
    <property type="entry name" value="Winged helix' DNA-binding domain"/>
    <property type="match status" value="1"/>
</dbReference>
<dbReference type="RefSeq" id="WP_237872506.1">
    <property type="nucleotide sequence ID" value="NZ_JAKLTR010000008.1"/>
</dbReference>
<dbReference type="PANTHER" id="PTHR33164">
    <property type="entry name" value="TRANSCRIPTIONAL REGULATOR, MARR FAMILY"/>
    <property type="match status" value="1"/>
</dbReference>
<evidence type="ECO:0000259" key="1">
    <source>
        <dbReference type="PROSITE" id="PS50995"/>
    </source>
</evidence>
<gene>
    <name evidence="2" type="ORF">LZZ85_13390</name>
</gene>
<comment type="caution">
    <text evidence="2">The sequence shown here is derived from an EMBL/GenBank/DDBJ whole genome shotgun (WGS) entry which is preliminary data.</text>
</comment>
<dbReference type="InterPro" id="IPR036390">
    <property type="entry name" value="WH_DNA-bd_sf"/>
</dbReference>
<feature type="domain" description="HTH marR-type" evidence="1">
    <location>
        <begin position="18"/>
        <end position="155"/>
    </location>
</feature>
<dbReference type="EMBL" id="JAKLTR010000008">
    <property type="protein sequence ID" value="MCG2615287.1"/>
    <property type="molecule type" value="Genomic_DNA"/>
</dbReference>
<evidence type="ECO:0000313" key="3">
    <source>
        <dbReference type="Proteomes" id="UP001165367"/>
    </source>
</evidence>
<reference evidence="2" key="1">
    <citation type="submission" date="2022-01" db="EMBL/GenBank/DDBJ databases">
        <authorList>
            <person name="Jo J.-H."/>
            <person name="Im W.-T."/>
        </authorList>
    </citation>
    <scope>NUCLEOTIDE SEQUENCE</scope>
    <source>
        <strain evidence="2">NA20</strain>
    </source>
</reference>
<dbReference type="InterPro" id="IPR000835">
    <property type="entry name" value="HTH_MarR-typ"/>
</dbReference>
<keyword evidence="3" id="KW-1185">Reference proteome</keyword>
<accession>A0ABS9KSM5</accession>
<dbReference type="InterPro" id="IPR039422">
    <property type="entry name" value="MarR/SlyA-like"/>
</dbReference>
<organism evidence="2 3">
    <name type="scientific">Terrimonas ginsenosidimutans</name>
    <dbReference type="NCBI Taxonomy" id="2908004"/>
    <lineage>
        <taxon>Bacteria</taxon>
        <taxon>Pseudomonadati</taxon>
        <taxon>Bacteroidota</taxon>
        <taxon>Chitinophagia</taxon>
        <taxon>Chitinophagales</taxon>
        <taxon>Chitinophagaceae</taxon>
        <taxon>Terrimonas</taxon>
    </lineage>
</organism>
<name>A0ABS9KSM5_9BACT</name>
<dbReference type="Pfam" id="PF12802">
    <property type="entry name" value="MarR_2"/>
    <property type="match status" value="1"/>
</dbReference>
<proteinExistence type="predicted"/>
<protein>
    <submittedName>
        <fullName evidence="2">MarR family winged helix-turn-helix transcriptional regulator</fullName>
    </submittedName>
</protein>
<dbReference type="SMART" id="SM00347">
    <property type="entry name" value="HTH_MARR"/>
    <property type="match status" value="1"/>
</dbReference>
<evidence type="ECO:0000313" key="2">
    <source>
        <dbReference type="EMBL" id="MCG2615287.1"/>
    </source>
</evidence>
<sequence>MKKITSPFNINLQHESVDSQIMAALERLGESLRILLSTEAREHGLSPIQAQVIIFLHTHSPEKNTLSYLAKEFSLTKATLSDVIKVLVEKDLVQRKESPSDARSQTLALTPAGKKIAVKCGQFATPLLAPVGQLSQQQKLTVKHSLFTLIHSLYQQGVITIQRMCYTCVHFSPATPSPFCNLLKIDLTAEKLRLDCPEHEEKKEQKV</sequence>
<dbReference type="InterPro" id="IPR036388">
    <property type="entry name" value="WH-like_DNA-bd_sf"/>
</dbReference>
<dbReference type="PANTHER" id="PTHR33164:SF43">
    <property type="entry name" value="HTH-TYPE TRANSCRIPTIONAL REPRESSOR YETL"/>
    <property type="match status" value="1"/>
</dbReference>
<dbReference type="Proteomes" id="UP001165367">
    <property type="component" value="Unassembled WGS sequence"/>
</dbReference>
<dbReference type="Gene3D" id="1.10.10.10">
    <property type="entry name" value="Winged helix-like DNA-binding domain superfamily/Winged helix DNA-binding domain"/>
    <property type="match status" value="1"/>
</dbReference>
<dbReference type="PROSITE" id="PS50995">
    <property type="entry name" value="HTH_MARR_2"/>
    <property type="match status" value="1"/>
</dbReference>